<evidence type="ECO:0000256" key="11">
    <source>
        <dbReference type="ARBA" id="ARBA00074141"/>
    </source>
</evidence>
<dbReference type="AlphaFoldDB" id="A0A098BMG9"/>
<comment type="similarity">
    <text evidence="9 12 13">Belongs to the peroxidase family. Peroxidase/catalase subfamily.</text>
</comment>
<dbReference type="PROSITE" id="PS00436">
    <property type="entry name" value="PEROXIDASE_2"/>
    <property type="match status" value="1"/>
</dbReference>
<evidence type="ECO:0000256" key="7">
    <source>
        <dbReference type="ARBA" id="ARBA00049145"/>
    </source>
</evidence>
<evidence type="ECO:0000259" key="15">
    <source>
        <dbReference type="PROSITE" id="PS50873"/>
    </source>
</evidence>
<dbReference type="FunFam" id="1.10.420.10:FF:000004">
    <property type="entry name" value="Catalase-peroxidase"/>
    <property type="match status" value="1"/>
</dbReference>
<dbReference type="GO" id="GO:0005829">
    <property type="term" value="C:cytosol"/>
    <property type="evidence" value="ECO:0007669"/>
    <property type="project" value="UniProtKB-ARBA"/>
</dbReference>
<accession>A0A098BMG9</accession>
<dbReference type="PRINTS" id="PR00458">
    <property type="entry name" value="PEROXIDASE"/>
</dbReference>
<name>A0A098BMG9_9NOCA</name>
<feature type="active site" description="Proton acceptor" evidence="12">
    <location>
        <position position="97"/>
    </location>
</feature>
<dbReference type="PANTHER" id="PTHR30555">
    <property type="entry name" value="HYDROPEROXIDASE I, BIFUNCTIONAL CATALASE-PEROXIDASE"/>
    <property type="match status" value="1"/>
</dbReference>
<dbReference type="InterPro" id="IPR002016">
    <property type="entry name" value="Haem_peroxidase"/>
</dbReference>
<dbReference type="GO" id="GO:0004096">
    <property type="term" value="F:catalase activity"/>
    <property type="evidence" value="ECO:0007669"/>
    <property type="project" value="UniProtKB-UniRule"/>
</dbReference>
<evidence type="ECO:0000256" key="5">
    <source>
        <dbReference type="ARBA" id="ARBA00023004"/>
    </source>
</evidence>
<dbReference type="FunFam" id="1.10.420.10:FF:000002">
    <property type="entry name" value="Catalase-peroxidase"/>
    <property type="match status" value="1"/>
</dbReference>
<sequence length="728" mass="80502">MSNSESENPVIPSPEPKPHRPRTNRDWWPNQLDLQVLHQHSPLSNPMGPDYNYADEFASLDVEALKQDIFALMTTSQPWWPADYGHYGPLFIRMSWHAAGTYRIADGRGGGGKGAQRFAPLNSWPDNASLDKARRLLWPIKQKYGRKLSWADLLIFAGNCAYESMGFETFGFAFGREDIWEPDEVFWGPEDTWLGDERYSGERELSGPLGAVQMGLIYVNPEGPNGNPDPLAAAIDIRETFGRMAMNDIETAALIAGGHTIGKTHGAATADHVGPEPEAAPIEQMGLGWKNSYGTGVGGDAITSGLEGAWTPTPRQWDNTYLETLYGYEWEKTKSPAGAWQWIPKDGAAADAVPDAHDASKRHTPVMLTTDLSLRFDPIYGPITRRWLDNPKEFEEEFAKAWYKLLHRDMGPVTRYLGPWVPEAQLWQDPVPAVDHELIGADDIAALKTKILESGLSIPQLVATAWASAASFRGTDKRGGANGARIRLEPQKNWEINEPGRVAEVLQALEQIRQDFDSGQSAKKVSLADLIVLAGCAAVEQAAKNAGVEITVPFSPGRTDASQEQTDTESFAVLEPRADGFRNYLRDGEKQPPERLLLDRANLLTLTAPEMTVLVGGLRALNANFGQSAHGVFTDRPEALTTDFFVNLLDMRTEWKVSESTENVYEGRDRASGEVRWTATAVDLVFGSNSQLRGIAEVYGSADAQQKFVQDFVAAWNKVMNLDRFDLT</sequence>
<keyword evidence="4 12" id="KW-0560">Oxidoreductase</keyword>
<gene>
    <name evidence="12 16" type="primary">katG</name>
    <name evidence="16" type="ORF">RHRU231_580008</name>
</gene>
<evidence type="ECO:0000313" key="17">
    <source>
        <dbReference type="Proteomes" id="UP000042997"/>
    </source>
</evidence>
<dbReference type="PROSITE" id="PS50873">
    <property type="entry name" value="PEROXIDASE_4"/>
    <property type="match status" value="1"/>
</dbReference>
<protein>
    <recommendedName>
        <fullName evidence="11 12">Catalase-peroxidase</fullName>
        <shortName evidence="12">CP</shortName>
        <ecNumber evidence="10 12">1.11.1.21</ecNumber>
    </recommendedName>
    <alternativeName>
        <fullName evidence="12">Peroxidase/catalase</fullName>
    </alternativeName>
</protein>
<dbReference type="GeneID" id="66833465"/>
<dbReference type="HAMAP" id="MF_01961">
    <property type="entry name" value="Catal_peroxid"/>
    <property type="match status" value="1"/>
</dbReference>
<dbReference type="PRINTS" id="PR00460">
    <property type="entry name" value="BPEROXIDASE"/>
</dbReference>
<evidence type="ECO:0000256" key="1">
    <source>
        <dbReference type="ARBA" id="ARBA00022559"/>
    </source>
</evidence>
<dbReference type="InterPro" id="IPR010255">
    <property type="entry name" value="Haem_peroxidase_sf"/>
</dbReference>
<comment type="PTM">
    <text evidence="12">Formation of the three residue Trp-Tyr-Met cross-link is important for the catalase, but not the peroxidase activity of the enzyme.</text>
</comment>
<dbReference type="EMBL" id="CCSD01000070">
    <property type="protein sequence ID" value="CDZ89924.1"/>
    <property type="molecule type" value="Genomic_DNA"/>
</dbReference>
<feature type="binding site" description="axial binding residue" evidence="12">
    <location>
        <position position="259"/>
    </location>
    <ligand>
        <name>heme b</name>
        <dbReference type="ChEBI" id="CHEBI:60344"/>
    </ligand>
    <ligandPart>
        <name>Fe</name>
        <dbReference type="ChEBI" id="CHEBI:18248"/>
    </ligandPart>
</feature>
<dbReference type="SUPFAM" id="SSF48113">
    <property type="entry name" value="Heme-dependent peroxidases"/>
    <property type="match status" value="2"/>
</dbReference>
<comment type="catalytic activity">
    <reaction evidence="8 12 13">
        <text>H2O2 + AH2 = A + 2 H2O</text>
        <dbReference type="Rhea" id="RHEA:30275"/>
        <dbReference type="ChEBI" id="CHEBI:13193"/>
        <dbReference type="ChEBI" id="CHEBI:15377"/>
        <dbReference type="ChEBI" id="CHEBI:16240"/>
        <dbReference type="ChEBI" id="CHEBI:17499"/>
        <dbReference type="EC" id="1.11.1.21"/>
    </reaction>
</comment>
<dbReference type="RefSeq" id="WP_010595419.1">
    <property type="nucleotide sequence ID" value="NZ_CP024315.1"/>
</dbReference>
<evidence type="ECO:0000256" key="14">
    <source>
        <dbReference type="SAM" id="MobiDB-lite"/>
    </source>
</evidence>
<keyword evidence="3 12" id="KW-0479">Metal-binding</keyword>
<evidence type="ECO:0000256" key="9">
    <source>
        <dbReference type="ARBA" id="ARBA00060838"/>
    </source>
</evidence>
<keyword evidence="6 12" id="KW-0376">Hydrogen peroxide</keyword>
<evidence type="ECO:0000256" key="12">
    <source>
        <dbReference type="HAMAP-Rule" id="MF_01961"/>
    </source>
</evidence>
<evidence type="ECO:0000256" key="13">
    <source>
        <dbReference type="RuleBase" id="RU003451"/>
    </source>
</evidence>
<evidence type="ECO:0000256" key="6">
    <source>
        <dbReference type="ARBA" id="ARBA00023324"/>
    </source>
</evidence>
<keyword evidence="2 12" id="KW-0349">Heme</keyword>
<evidence type="ECO:0000256" key="8">
    <source>
        <dbReference type="ARBA" id="ARBA00051651"/>
    </source>
</evidence>
<dbReference type="InterPro" id="IPR019793">
    <property type="entry name" value="Peroxidases_heam-ligand_BS"/>
</dbReference>
<dbReference type="PROSITE" id="PS00435">
    <property type="entry name" value="PEROXIDASE_1"/>
    <property type="match status" value="1"/>
</dbReference>
<dbReference type="NCBIfam" id="TIGR00198">
    <property type="entry name" value="cat_per_HPI"/>
    <property type="match status" value="1"/>
</dbReference>
<dbReference type="OrthoDB" id="9759743at2"/>
<dbReference type="Pfam" id="PF00141">
    <property type="entry name" value="peroxidase"/>
    <property type="match status" value="2"/>
</dbReference>
<dbReference type="GO" id="GO:0046872">
    <property type="term" value="F:metal ion binding"/>
    <property type="evidence" value="ECO:0007669"/>
    <property type="project" value="UniProtKB-KW"/>
</dbReference>
<dbReference type="EC" id="1.11.1.21" evidence="10 12"/>
<dbReference type="CDD" id="cd00649">
    <property type="entry name" value="catalase_peroxidase_1"/>
    <property type="match status" value="1"/>
</dbReference>
<evidence type="ECO:0000256" key="2">
    <source>
        <dbReference type="ARBA" id="ARBA00022617"/>
    </source>
</evidence>
<keyword evidence="5 12" id="KW-0408">Iron</keyword>
<organism evidence="16 17">
    <name type="scientific">Rhodococcus ruber</name>
    <dbReference type="NCBI Taxonomy" id="1830"/>
    <lineage>
        <taxon>Bacteria</taxon>
        <taxon>Bacillati</taxon>
        <taxon>Actinomycetota</taxon>
        <taxon>Actinomycetes</taxon>
        <taxon>Mycobacteriales</taxon>
        <taxon>Nocardiaceae</taxon>
        <taxon>Rhodococcus</taxon>
    </lineage>
</organism>
<evidence type="ECO:0000256" key="10">
    <source>
        <dbReference type="ARBA" id="ARBA00067012"/>
    </source>
</evidence>
<dbReference type="InterPro" id="IPR019794">
    <property type="entry name" value="Peroxidases_AS"/>
</dbReference>
<dbReference type="KEGG" id="rrz:CS378_15960"/>
<dbReference type="Gene3D" id="1.10.520.10">
    <property type="match status" value="2"/>
</dbReference>
<feature type="cross-link" description="Tryptophyl-tyrosyl-methioninium (Tyr-Met) (with Trp-96)" evidence="12">
    <location>
        <begin position="218"/>
        <end position="244"/>
    </location>
</feature>
<proteinExistence type="inferred from homology"/>
<comment type="subunit">
    <text evidence="12">Homodimer or homotetramer.</text>
</comment>
<keyword evidence="1 12" id="KW-0575">Peroxidase</keyword>
<dbReference type="PANTHER" id="PTHR30555:SF0">
    <property type="entry name" value="CATALASE-PEROXIDASE"/>
    <property type="match status" value="1"/>
</dbReference>
<comment type="cofactor">
    <cofactor evidence="12">
        <name>heme b</name>
        <dbReference type="ChEBI" id="CHEBI:60344"/>
    </cofactor>
    <text evidence="12">Binds 1 heme b (iron(II)-protoporphyrin IX) group per dimer.</text>
</comment>
<comment type="catalytic activity">
    <reaction evidence="7 12 13">
        <text>2 H2O2 = O2 + 2 H2O</text>
        <dbReference type="Rhea" id="RHEA:20309"/>
        <dbReference type="ChEBI" id="CHEBI:15377"/>
        <dbReference type="ChEBI" id="CHEBI:15379"/>
        <dbReference type="ChEBI" id="CHEBI:16240"/>
        <dbReference type="EC" id="1.11.1.21"/>
    </reaction>
</comment>
<comment type="caution">
    <text evidence="12">Lacks conserved residue(s) required for the propagation of feature annotation.</text>
</comment>
<reference evidence="16 17" key="1">
    <citation type="journal article" date="2014" name="Genome Announc.">
        <title>Draft Genome Sequence of Propane- and Butane-Oxidizing Actinobacterium Rhodococcus ruber IEGM 231.</title>
        <authorList>
            <person name="Ivshina I.B."/>
            <person name="Kuyukina M.S."/>
            <person name="Krivoruchko A.V."/>
            <person name="Barbe V."/>
            <person name="Fischer C."/>
        </authorList>
    </citation>
    <scope>NUCLEOTIDE SEQUENCE [LARGE SCALE GENOMIC DNA]</scope>
</reference>
<evidence type="ECO:0000256" key="3">
    <source>
        <dbReference type="ARBA" id="ARBA00022723"/>
    </source>
</evidence>
<evidence type="ECO:0000313" key="16">
    <source>
        <dbReference type="EMBL" id="CDZ89924.1"/>
    </source>
</evidence>
<dbReference type="GO" id="GO:0020037">
    <property type="term" value="F:heme binding"/>
    <property type="evidence" value="ECO:0007669"/>
    <property type="project" value="InterPro"/>
</dbReference>
<comment type="function">
    <text evidence="12">Bifunctional enzyme with both catalase and broad-spectrum peroxidase activity.</text>
</comment>
<feature type="domain" description="Plant heme peroxidase family profile" evidence="15">
    <location>
        <begin position="130"/>
        <end position="405"/>
    </location>
</feature>
<feature type="site" description="Transition state stabilizer" evidence="12">
    <location>
        <position position="93"/>
    </location>
</feature>
<dbReference type="eggNOG" id="COG0376">
    <property type="taxonomic scope" value="Bacteria"/>
</dbReference>
<evidence type="ECO:0000256" key="4">
    <source>
        <dbReference type="ARBA" id="ARBA00023002"/>
    </source>
</evidence>
<feature type="region of interest" description="Disordered" evidence="14">
    <location>
        <begin position="1"/>
        <end position="26"/>
    </location>
</feature>
<dbReference type="GO" id="GO:0042744">
    <property type="term" value="P:hydrogen peroxide catabolic process"/>
    <property type="evidence" value="ECO:0007669"/>
    <property type="project" value="UniProtKB-KW"/>
</dbReference>
<dbReference type="InterPro" id="IPR000763">
    <property type="entry name" value="Catalase_peroxidase"/>
</dbReference>
<dbReference type="Gene3D" id="1.10.420.10">
    <property type="entry name" value="Peroxidase, domain 2"/>
    <property type="match status" value="2"/>
</dbReference>
<dbReference type="FunFam" id="1.10.520.10:FF:000002">
    <property type="entry name" value="Catalase-peroxidase"/>
    <property type="match status" value="1"/>
</dbReference>
<dbReference type="Proteomes" id="UP000042997">
    <property type="component" value="Unassembled WGS sequence"/>
</dbReference>
<dbReference type="CDD" id="cd08200">
    <property type="entry name" value="catalase_peroxidase_2"/>
    <property type="match status" value="1"/>
</dbReference>
<dbReference type="NCBIfam" id="NF011635">
    <property type="entry name" value="PRK15061.1"/>
    <property type="match status" value="1"/>
</dbReference>
<dbReference type="GO" id="GO:0070301">
    <property type="term" value="P:cellular response to hydrogen peroxide"/>
    <property type="evidence" value="ECO:0007669"/>
    <property type="project" value="TreeGrafter"/>
</dbReference>